<accession>W8C8U4</accession>
<evidence type="ECO:0000313" key="1">
    <source>
        <dbReference type="EMBL" id="JAB99354.1"/>
    </source>
</evidence>
<proteinExistence type="evidence at transcript level"/>
<organism evidence="1">
    <name type="scientific">Ceratitis capitata</name>
    <name type="common">Mediterranean fruit fly</name>
    <name type="synonym">Tephritis capitata</name>
    <dbReference type="NCBI Taxonomy" id="7213"/>
    <lineage>
        <taxon>Eukaryota</taxon>
        <taxon>Metazoa</taxon>
        <taxon>Ecdysozoa</taxon>
        <taxon>Arthropoda</taxon>
        <taxon>Hexapoda</taxon>
        <taxon>Insecta</taxon>
        <taxon>Pterygota</taxon>
        <taxon>Neoptera</taxon>
        <taxon>Endopterygota</taxon>
        <taxon>Diptera</taxon>
        <taxon>Brachycera</taxon>
        <taxon>Muscomorpha</taxon>
        <taxon>Tephritoidea</taxon>
        <taxon>Tephritidae</taxon>
        <taxon>Ceratitis</taxon>
        <taxon>Ceratitis</taxon>
    </lineage>
</organism>
<reference evidence="1" key="1">
    <citation type="submission" date="2013-07" db="EMBL/GenBank/DDBJ databases">
        <authorList>
            <person name="Geib S."/>
        </authorList>
    </citation>
    <scope>NUCLEOTIDE SEQUENCE</scope>
</reference>
<dbReference type="OrthoDB" id="7967963at2759"/>
<dbReference type="AlphaFoldDB" id="W8C8U4"/>
<name>W8C8U4_CERCA</name>
<reference evidence="1" key="2">
    <citation type="journal article" date="2014" name="BMC Genomics">
        <title>A genomic perspective to assessing quality of mass-reared SIT flies used in Mediterranean fruit fly (Ceratitis capitata) eradication in California.</title>
        <authorList>
            <person name="Calla B."/>
            <person name="Hall B."/>
            <person name="Hou S."/>
            <person name="Geib S.M."/>
        </authorList>
    </citation>
    <scope>NUCLEOTIDE SEQUENCE</scope>
</reference>
<sequence length="402" mass="46569">SVAHNQHKPVEKCGNLSVRMSTQKQLFTALISLLAMQLIVAKPLWTFDTLFVSEEEGLVRNIDYSKLQSSSEELLSVEEEKIPTSKKSNGITCVIGASLPPRAIENSYEVFAKILVRDSKEATKQKMREVKASVTNKEISFGHFYIMLKTFNEVIVRREGETMHKALKVIVHQAYEDNENLFEDGVWFEKIINDILCLVLNAQAEKNVVDTVVEKYSMLEVISTHFDLFKKFWLDYRAAKRAKLEQDRMNKETICVIDVQNVPKNASEITFRVFSEILIRDSQEIIENRLQELKPYNDEKAALNSILEKVQILKNANVKRRGEEMFETLREIDSNNDDDYSPWLRRVIDRIFCQALKLHTTSDVNNLIANSTIKTVIKEHFKIFKQFWLEYPIAKTTKLPNI</sequence>
<protein>
    <submittedName>
        <fullName evidence="1">Uncharacterized protein</fullName>
    </submittedName>
</protein>
<feature type="non-terminal residue" evidence="1">
    <location>
        <position position="1"/>
    </location>
</feature>
<dbReference type="EMBL" id="GAMC01007201">
    <property type="protein sequence ID" value="JAB99354.1"/>
    <property type="molecule type" value="mRNA"/>
</dbReference>